<dbReference type="CDD" id="cd00613">
    <property type="entry name" value="GDC-P"/>
    <property type="match status" value="1"/>
</dbReference>
<dbReference type="PIRSF" id="PIRSF006815">
    <property type="entry name" value="GcvPA"/>
    <property type="match status" value="1"/>
</dbReference>
<protein>
    <recommendedName>
        <fullName evidence="4">Probable glycine dehydrogenase (decarboxylating) subunit 1</fullName>
        <ecNumber evidence="4">1.4.4.2</ecNumber>
    </recommendedName>
    <alternativeName>
        <fullName evidence="4">Glycine cleavage system P-protein subunit 1</fullName>
    </alternativeName>
    <alternativeName>
        <fullName evidence="4">Glycine decarboxylase subunit 1</fullName>
    </alternativeName>
    <alternativeName>
        <fullName evidence="4">Glycine dehydrogenase (aminomethyl-transferring) subunit 1</fullName>
    </alternativeName>
</protein>
<dbReference type="EC" id="1.4.4.2" evidence="4"/>
<proteinExistence type="inferred from homology"/>
<dbReference type="InterPro" id="IPR023010">
    <property type="entry name" value="GcvPA"/>
</dbReference>
<dbReference type="EMBL" id="CP067089">
    <property type="protein sequence ID" value="QQO10953.1"/>
    <property type="molecule type" value="Genomic_DNA"/>
</dbReference>
<reference evidence="6" key="1">
    <citation type="submission" date="2021-01" db="EMBL/GenBank/DDBJ databases">
        <title>Description of Breznakiella homolactica.</title>
        <authorList>
            <person name="Song Y."/>
            <person name="Brune A."/>
        </authorList>
    </citation>
    <scope>NUCLEOTIDE SEQUENCE</scope>
    <source>
        <strain evidence="6">RmG30</strain>
    </source>
</reference>
<dbReference type="PANTHER" id="PTHR42806">
    <property type="entry name" value="GLYCINE CLEAVAGE SYSTEM P-PROTEIN"/>
    <property type="match status" value="1"/>
</dbReference>
<evidence type="ECO:0000256" key="1">
    <source>
        <dbReference type="ARBA" id="ARBA00003788"/>
    </source>
</evidence>
<dbReference type="PANTHER" id="PTHR42806:SF1">
    <property type="entry name" value="GLYCINE DEHYDROGENASE (DECARBOXYLATING)"/>
    <property type="match status" value="1"/>
</dbReference>
<dbReference type="GO" id="GO:0009116">
    <property type="term" value="P:nucleoside metabolic process"/>
    <property type="evidence" value="ECO:0007669"/>
    <property type="project" value="InterPro"/>
</dbReference>
<dbReference type="InterPro" id="IPR015424">
    <property type="entry name" value="PyrdxlP-dep_Trfase"/>
</dbReference>
<dbReference type="KEGG" id="bhc:JFL75_08555"/>
<gene>
    <name evidence="4 6" type="primary">gcvPA</name>
    <name evidence="6" type="ORF">JFL75_08555</name>
</gene>
<dbReference type="SUPFAM" id="SSF53383">
    <property type="entry name" value="PLP-dependent transferases"/>
    <property type="match status" value="1"/>
</dbReference>
<dbReference type="Gene3D" id="3.40.640.10">
    <property type="entry name" value="Type I PLP-dependent aspartate aminotransferase-like (Major domain)"/>
    <property type="match status" value="1"/>
</dbReference>
<dbReference type="Gene3D" id="3.90.1150.10">
    <property type="entry name" value="Aspartate Aminotransferase, domain 1"/>
    <property type="match status" value="1"/>
</dbReference>
<dbReference type="InterPro" id="IPR015421">
    <property type="entry name" value="PyrdxlP-dep_Trfase_major"/>
</dbReference>
<dbReference type="NCBIfam" id="NF001696">
    <property type="entry name" value="PRK00451.1"/>
    <property type="match status" value="1"/>
</dbReference>
<evidence type="ECO:0000256" key="4">
    <source>
        <dbReference type="HAMAP-Rule" id="MF_00712"/>
    </source>
</evidence>
<dbReference type="InterPro" id="IPR049315">
    <property type="entry name" value="GDC-P_N"/>
</dbReference>
<dbReference type="HAMAP" id="MF_00712">
    <property type="entry name" value="GcvPA"/>
    <property type="match status" value="1"/>
</dbReference>
<feature type="domain" description="Glycine cleavage system P-protein N-terminal" evidence="5">
    <location>
        <begin position="3"/>
        <end position="436"/>
    </location>
</feature>
<evidence type="ECO:0000256" key="3">
    <source>
        <dbReference type="ARBA" id="ARBA00049026"/>
    </source>
</evidence>
<sequence length="442" mass="48031">MPYIPVTDSQREAMLRKLGIASSDALFSEIPGDLRFPELAIGEGLSETEVLREIASLAELNADADGFRWFLGGGAYDHFVPAAVGALSSRGEFVTAYTPYQPEVSQGTLQAIFEYQSMVAELTGMEVVNASHYDGATALAEAILMALRNTEGRNRILIPEGIHPEYRTVLDTYLAAFDVTVETYRSSPAEAARAVQGDDLAALISCYPDFFGTLPELKGAAEAVHEKGGIFIVHADPVMLGLFRSPGSWGADVVTAEGQSLGNDINYGGPFLGIMATTNALMRRMPGRIVGETVDVEGKRGFVLTLVAREQHIRREKAVSNICSNQGLSTLRACIYLALMGKQGLRKTAELCWHRAHYCAAEIAKLPGFSVAPGTFFKEFTVTLPCDAEALAEKLCDKRIVPGLPLSRYFPDRKNELLICVTEKNSRADIDELVAALREASR</sequence>
<keyword evidence="2 4" id="KW-0560">Oxidoreductase</keyword>
<comment type="subunit">
    <text evidence="4">The glycine cleavage system is composed of four proteins: P, T, L and H. In this organism, the P 'protein' is a heterodimer of two subunits.</text>
</comment>
<dbReference type="GO" id="GO:0004375">
    <property type="term" value="F:glycine dehydrogenase (decarboxylating) activity"/>
    <property type="evidence" value="ECO:0007669"/>
    <property type="project" value="UniProtKB-EC"/>
</dbReference>
<evidence type="ECO:0000256" key="2">
    <source>
        <dbReference type="ARBA" id="ARBA00023002"/>
    </source>
</evidence>
<evidence type="ECO:0000259" key="5">
    <source>
        <dbReference type="Pfam" id="PF02347"/>
    </source>
</evidence>
<dbReference type="Pfam" id="PF02347">
    <property type="entry name" value="GDC-P"/>
    <property type="match status" value="1"/>
</dbReference>
<dbReference type="GO" id="GO:0019464">
    <property type="term" value="P:glycine decarboxylation via glycine cleavage system"/>
    <property type="evidence" value="ECO:0007669"/>
    <property type="project" value="UniProtKB-UniRule"/>
</dbReference>
<comment type="similarity">
    <text evidence="4">Belongs to the GcvP family. N-terminal subunit subfamily.</text>
</comment>
<dbReference type="RefSeq" id="WP_215628258.1">
    <property type="nucleotide sequence ID" value="NZ_CP067089.2"/>
</dbReference>
<name>A0A7T8BD70_9SPIR</name>
<evidence type="ECO:0000313" key="6">
    <source>
        <dbReference type="EMBL" id="QQO10953.1"/>
    </source>
</evidence>
<organism evidence="6 7">
    <name type="scientific">Breznakiella homolactica</name>
    <dbReference type="NCBI Taxonomy" id="2798577"/>
    <lineage>
        <taxon>Bacteria</taxon>
        <taxon>Pseudomonadati</taxon>
        <taxon>Spirochaetota</taxon>
        <taxon>Spirochaetia</taxon>
        <taxon>Spirochaetales</taxon>
        <taxon>Breznakiellaceae</taxon>
        <taxon>Breznakiella</taxon>
    </lineage>
</organism>
<evidence type="ECO:0000313" key="7">
    <source>
        <dbReference type="Proteomes" id="UP000595917"/>
    </source>
</evidence>
<dbReference type="InterPro" id="IPR015422">
    <property type="entry name" value="PyrdxlP-dep_Trfase_small"/>
</dbReference>
<dbReference type="InterPro" id="IPR020581">
    <property type="entry name" value="GDC_P"/>
</dbReference>
<accession>A0A7T8BD70</accession>
<keyword evidence="7" id="KW-1185">Reference proteome</keyword>
<comment type="catalytic activity">
    <reaction evidence="3 4">
        <text>N(6)-[(R)-lipoyl]-L-lysyl-[glycine-cleavage complex H protein] + glycine + H(+) = N(6)-[(R)-S(8)-aminomethyldihydrolipoyl]-L-lysyl-[glycine-cleavage complex H protein] + CO2</text>
        <dbReference type="Rhea" id="RHEA:24304"/>
        <dbReference type="Rhea" id="RHEA-COMP:10494"/>
        <dbReference type="Rhea" id="RHEA-COMP:10495"/>
        <dbReference type="ChEBI" id="CHEBI:15378"/>
        <dbReference type="ChEBI" id="CHEBI:16526"/>
        <dbReference type="ChEBI" id="CHEBI:57305"/>
        <dbReference type="ChEBI" id="CHEBI:83099"/>
        <dbReference type="ChEBI" id="CHEBI:83143"/>
        <dbReference type="EC" id="1.4.4.2"/>
    </reaction>
</comment>
<dbReference type="Proteomes" id="UP000595917">
    <property type="component" value="Chromosome"/>
</dbReference>
<dbReference type="AlphaFoldDB" id="A0A7T8BD70"/>
<comment type="function">
    <text evidence="1 4">The glycine cleavage system catalyzes the degradation of glycine. The P protein binds the alpha-amino group of glycine through its pyridoxal phosphate cofactor; CO(2) is released and the remaining methylamine moiety is then transferred to the lipoamide cofactor of the H protein.</text>
</comment>